<dbReference type="VEuPathDB" id="VectorBase:AMAM017463"/>
<dbReference type="AlphaFoldDB" id="A0A182T118"/>
<evidence type="ECO:0000313" key="3">
    <source>
        <dbReference type="Proteomes" id="UP000075901"/>
    </source>
</evidence>
<proteinExistence type="predicted"/>
<reference evidence="2" key="2">
    <citation type="submission" date="2020-05" db="UniProtKB">
        <authorList>
            <consortium name="EnsemblMetazoa"/>
        </authorList>
    </citation>
    <scope>IDENTIFICATION</scope>
    <source>
        <strain evidence="2">maculatus3</strain>
    </source>
</reference>
<keyword evidence="1" id="KW-0812">Transmembrane</keyword>
<name>A0A182T118_9DIPT</name>
<keyword evidence="1" id="KW-0472">Membrane</keyword>
<organism evidence="2 3">
    <name type="scientific">Anopheles maculatus</name>
    <dbReference type="NCBI Taxonomy" id="74869"/>
    <lineage>
        <taxon>Eukaryota</taxon>
        <taxon>Metazoa</taxon>
        <taxon>Ecdysozoa</taxon>
        <taxon>Arthropoda</taxon>
        <taxon>Hexapoda</taxon>
        <taxon>Insecta</taxon>
        <taxon>Pterygota</taxon>
        <taxon>Neoptera</taxon>
        <taxon>Endopterygota</taxon>
        <taxon>Diptera</taxon>
        <taxon>Nematocera</taxon>
        <taxon>Culicoidea</taxon>
        <taxon>Culicidae</taxon>
        <taxon>Anophelinae</taxon>
        <taxon>Anopheles</taxon>
        <taxon>Anopheles maculatus group</taxon>
    </lineage>
</organism>
<dbReference type="Proteomes" id="UP000075901">
    <property type="component" value="Unassembled WGS sequence"/>
</dbReference>
<protein>
    <submittedName>
        <fullName evidence="2">Uncharacterized protein</fullName>
    </submittedName>
</protein>
<feature type="transmembrane region" description="Helical" evidence="1">
    <location>
        <begin position="33"/>
        <end position="56"/>
    </location>
</feature>
<reference evidence="3" key="1">
    <citation type="submission" date="2013-09" db="EMBL/GenBank/DDBJ databases">
        <title>The Genome Sequence of Anopheles maculatus species B.</title>
        <authorList>
            <consortium name="The Broad Institute Genomics Platform"/>
            <person name="Neafsey D.E."/>
            <person name="Besansky N."/>
            <person name="Howell P."/>
            <person name="Walton C."/>
            <person name="Young S.K."/>
            <person name="Zeng Q."/>
            <person name="Gargeya S."/>
            <person name="Fitzgerald M."/>
            <person name="Haas B."/>
            <person name="Abouelleil A."/>
            <person name="Allen A.W."/>
            <person name="Alvarado L."/>
            <person name="Arachchi H.M."/>
            <person name="Berlin A.M."/>
            <person name="Chapman S.B."/>
            <person name="Gainer-Dewar J."/>
            <person name="Goldberg J."/>
            <person name="Griggs A."/>
            <person name="Gujja S."/>
            <person name="Hansen M."/>
            <person name="Howarth C."/>
            <person name="Imamovic A."/>
            <person name="Ireland A."/>
            <person name="Larimer J."/>
            <person name="McCowan C."/>
            <person name="Murphy C."/>
            <person name="Pearson M."/>
            <person name="Poon T.W."/>
            <person name="Priest M."/>
            <person name="Roberts A."/>
            <person name="Saif S."/>
            <person name="Shea T."/>
            <person name="Sisk P."/>
            <person name="Sykes S."/>
            <person name="Wortman J."/>
            <person name="Nusbaum C."/>
            <person name="Birren B."/>
        </authorList>
    </citation>
    <scope>NUCLEOTIDE SEQUENCE [LARGE SCALE GENOMIC DNA]</scope>
    <source>
        <strain evidence="3">maculatus3</strain>
    </source>
</reference>
<evidence type="ECO:0000313" key="2">
    <source>
        <dbReference type="EnsemblMetazoa" id="AMAM017463-PA"/>
    </source>
</evidence>
<accession>A0A182T118</accession>
<dbReference type="EnsemblMetazoa" id="AMAM017463-RA">
    <property type="protein sequence ID" value="AMAM017463-PA"/>
    <property type="gene ID" value="AMAM017463"/>
</dbReference>
<keyword evidence="1" id="KW-1133">Transmembrane helix</keyword>
<sequence length="103" mass="12065">MSMAHGNNYDYHRTTFDGERNERCVCCVRTMKWFPVLFIASVIGWSYYAFVIQLSFYSIHRHWPCSLEGKCDPKRRLLIGSLHKALFALHCFTPFTLSNVRGL</sequence>
<keyword evidence="3" id="KW-1185">Reference proteome</keyword>
<evidence type="ECO:0000256" key="1">
    <source>
        <dbReference type="SAM" id="Phobius"/>
    </source>
</evidence>